<name>A0A7X3MR65_9HYPH</name>
<evidence type="ECO:0000256" key="1">
    <source>
        <dbReference type="SAM" id="SignalP"/>
    </source>
</evidence>
<evidence type="ECO:0000313" key="3">
    <source>
        <dbReference type="Proteomes" id="UP000436483"/>
    </source>
</evidence>
<dbReference type="OrthoDB" id="8016625at2"/>
<dbReference type="Proteomes" id="UP000436483">
    <property type="component" value="Unassembled WGS sequence"/>
</dbReference>
<feature type="signal peptide" evidence="1">
    <location>
        <begin position="1"/>
        <end position="26"/>
    </location>
</feature>
<accession>A0A7X3MR65</accession>
<comment type="caution">
    <text evidence="2">The sequence shown here is derived from an EMBL/GenBank/DDBJ whole genome shotgun (WGS) entry which is preliminary data.</text>
</comment>
<reference evidence="2 3" key="2">
    <citation type="submission" date="2020-01" db="EMBL/GenBank/DDBJ databases">
        <title>Microvirga sp. nov., an arsenate reduction bacterium isolated from Tibet hotspring sediments.</title>
        <authorList>
            <person name="Xian W.-D."/>
            <person name="Li W.-J."/>
        </authorList>
    </citation>
    <scope>NUCLEOTIDE SEQUENCE [LARGE SCALE GENOMIC DNA]</scope>
    <source>
        <strain evidence="2 3">KCTC 23863</strain>
    </source>
</reference>
<gene>
    <name evidence="2" type="ORF">GR328_08510</name>
</gene>
<protein>
    <submittedName>
        <fullName evidence="2">Uncharacterized protein</fullName>
    </submittedName>
</protein>
<reference evidence="2 3" key="1">
    <citation type="submission" date="2019-12" db="EMBL/GenBank/DDBJ databases">
        <authorList>
            <person name="Yuan C.-G."/>
        </authorList>
    </citation>
    <scope>NUCLEOTIDE SEQUENCE [LARGE SCALE GENOMIC DNA]</scope>
    <source>
        <strain evidence="2 3">KCTC 23863</strain>
    </source>
</reference>
<proteinExistence type="predicted"/>
<dbReference type="AlphaFoldDB" id="A0A7X3MR65"/>
<keyword evidence="3" id="KW-1185">Reference proteome</keyword>
<dbReference type="RefSeq" id="WP_160884101.1">
    <property type="nucleotide sequence ID" value="NZ_WURB01000005.1"/>
</dbReference>
<keyword evidence="1" id="KW-0732">Signal</keyword>
<dbReference type="EMBL" id="WURB01000005">
    <property type="protein sequence ID" value="MXQ11500.1"/>
    <property type="molecule type" value="Genomic_DNA"/>
</dbReference>
<organism evidence="2 3">
    <name type="scientific">Microvirga makkahensis</name>
    <dbReference type="NCBI Taxonomy" id="1128670"/>
    <lineage>
        <taxon>Bacteria</taxon>
        <taxon>Pseudomonadati</taxon>
        <taxon>Pseudomonadota</taxon>
        <taxon>Alphaproteobacteria</taxon>
        <taxon>Hyphomicrobiales</taxon>
        <taxon>Methylobacteriaceae</taxon>
        <taxon>Microvirga</taxon>
    </lineage>
</organism>
<feature type="chain" id="PRO_5031479747" evidence="1">
    <location>
        <begin position="27"/>
        <end position="212"/>
    </location>
</feature>
<evidence type="ECO:0000313" key="2">
    <source>
        <dbReference type="EMBL" id="MXQ11500.1"/>
    </source>
</evidence>
<sequence>MGKSFARLSCITGLAVALCGAPVAHAAKAQSQASFGPAGGVQVQFDAGSRRTLVAGRAGSGQCFSFTLPQEWRSTTGSLETRLKSASSDAELVVSLRPSHELHGLPQPDLASRDAALLQRDYENLLGRPAQSVSLASLAPGAVRWSATWVDGHLPGGPMTVEAFILPLSDDWVLELSLSNIEAKEEYDGLIRGLLTDLSLREGASCIGRVSF</sequence>